<gene>
    <name evidence="2" type="primary">LOC109016793</name>
</gene>
<dbReference type="Gramene" id="Jr07_23370_p1">
    <property type="protein sequence ID" value="cds.Jr07_23370_p1"/>
    <property type="gene ID" value="Jr07_23370"/>
</dbReference>
<dbReference type="PANTHER" id="PTHR37610">
    <property type="entry name" value="CCHC-TYPE DOMAIN-CONTAINING PROTEIN"/>
    <property type="match status" value="1"/>
</dbReference>
<keyword evidence="1" id="KW-1185">Reference proteome</keyword>
<dbReference type="AlphaFoldDB" id="A0A2I4HF46"/>
<dbReference type="PANTHER" id="PTHR37610:SF100">
    <property type="entry name" value="COPIA-LIKE POLYPROTEIN_RETROTRANSPOSON"/>
    <property type="match status" value="1"/>
</dbReference>
<dbReference type="Pfam" id="PF14244">
    <property type="entry name" value="Retrotran_gag_3"/>
    <property type="match status" value="1"/>
</dbReference>
<dbReference type="InterPro" id="IPR029472">
    <property type="entry name" value="Copia-like_N"/>
</dbReference>
<name>A0A2I4HF46_JUGRE</name>
<dbReference type="Proteomes" id="UP000235220">
    <property type="component" value="Chromosome 7"/>
</dbReference>
<evidence type="ECO:0000313" key="1">
    <source>
        <dbReference type="Proteomes" id="UP000235220"/>
    </source>
</evidence>
<evidence type="ECO:0000313" key="2">
    <source>
        <dbReference type="RefSeq" id="XP_018854712.2"/>
    </source>
</evidence>
<organism evidence="1 2">
    <name type="scientific">Juglans regia</name>
    <name type="common">English walnut</name>
    <dbReference type="NCBI Taxonomy" id="51240"/>
    <lineage>
        <taxon>Eukaryota</taxon>
        <taxon>Viridiplantae</taxon>
        <taxon>Streptophyta</taxon>
        <taxon>Embryophyta</taxon>
        <taxon>Tracheophyta</taxon>
        <taxon>Spermatophyta</taxon>
        <taxon>Magnoliopsida</taxon>
        <taxon>eudicotyledons</taxon>
        <taxon>Gunneridae</taxon>
        <taxon>Pentapetalae</taxon>
        <taxon>rosids</taxon>
        <taxon>fabids</taxon>
        <taxon>Fagales</taxon>
        <taxon>Juglandaceae</taxon>
        <taxon>Juglans</taxon>
    </lineage>
</organism>
<sequence length="178" mass="20629">MRRTLNIKNKLGFIDGNISKPTDSSDPFFTPGERCNDMIIAWTQHSISFEQRSTIAHANTVANVWNDLRGRFSIQNAPHIFQLTKAISSLVQDVDYVSIYYNTLKSYWDELEIYEPMPLCTCGSVKILTDYNHRSKVMQFLMGLQDSYDSIRAQMLLYDSLPTLNRVLSLIQQEERHK</sequence>
<reference evidence="2" key="1">
    <citation type="submission" date="2025-08" db="UniProtKB">
        <authorList>
            <consortium name="RefSeq"/>
        </authorList>
    </citation>
    <scope>IDENTIFICATION</scope>
    <source>
        <tissue evidence="2">Leaves</tissue>
    </source>
</reference>
<dbReference type="GeneID" id="109016793"/>
<dbReference type="KEGG" id="jre:109016793"/>
<dbReference type="RefSeq" id="XP_018854712.2">
    <property type="nucleotide sequence ID" value="XM_018999167.2"/>
</dbReference>
<accession>A0A2I4HF46</accession>
<proteinExistence type="predicted"/>
<dbReference type="OrthoDB" id="1938235at2759"/>
<protein>
    <submittedName>
        <fullName evidence="2">Uncharacterized protein LOC109016793</fullName>
    </submittedName>
</protein>